<dbReference type="InterPro" id="IPR016833">
    <property type="entry name" value="Put_Na-Bile_cotransptr"/>
</dbReference>
<dbReference type="Pfam" id="PF13593">
    <property type="entry name" value="SBF_like"/>
    <property type="match status" value="1"/>
</dbReference>
<evidence type="ECO:0000256" key="1">
    <source>
        <dbReference type="SAM" id="Phobius"/>
    </source>
</evidence>
<feature type="transmembrane region" description="Helical" evidence="1">
    <location>
        <begin position="35"/>
        <end position="52"/>
    </location>
</feature>
<feature type="transmembrane region" description="Helical" evidence="1">
    <location>
        <begin position="124"/>
        <end position="144"/>
    </location>
</feature>
<protein>
    <recommendedName>
        <fullName evidence="4">Bile acid:sodium symporter</fullName>
    </recommendedName>
</protein>
<sequence length="320" mass="34747">MISFIQKQWFLVGLGAAALLGYLKPEWGVVLKEFDLFRVGIFLSFLATGLSLETQAVFRQITAVKAPLAALLSSLVLYPLFAYAAARPLLPDEMAIGIAIIATAPVTVSSGTILTAVARGNVPLSLLICIFSNILAIFTIPILLDLLLGVGHRVELPVLRMLGSLAVTVLLPLILGQLLRPLLKLVVRRWNRQIAVFQSSIIILIIFNAVSSSTGSLGEMGAALPGVFLFTIGLHLAMLVINNRIARLIGLDRSSIIAFTIHTSQKTMAVSYLVWAGYFATDYPAAFVPAIVCQLTQMTIGTMVADYFRKRNQLHPSTMR</sequence>
<organism evidence="2 3">
    <name type="scientific">Desulfofustis limnaeus</name>
    <dbReference type="NCBI Taxonomy" id="2740163"/>
    <lineage>
        <taxon>Bacteria</taxon>
        <taxon>Pseudomonadati</taxon>
        <taxon>Thermodesulfobacteriota</taxon>
        <taxon>Desulfobulbia</taxon>
        <taxon>Desulfobulbales</taxon>
        <taxon>Desulfocapsaceae</taxon>
        <taxon>Desulfofustis</taxon>
    </lineage>
</organism>
<feature type="transmembrane region" description="Helical" evidence="1">
    <location>
        <begin position="190"/>
        <end position="210"/>
    </location>
</feature>
<evidence type="ECO:0000313" key="3">
    <source>
        <dbReference type="Proteomes" id="UP000830055"/>
    </source>
</evidence>
<keyword evidence="1" id="KW-1133">Transmembrane helix</keyword>
<dbReference type="EMBL" id="AP025516">
    <property type="protein sequence ID" value="BDD87948.1"/>
    <property type="molecule type" value="Genomic_DNA"/>
</dbReference>
<gene>
    <name evidence="2" type="ORF">DPPLL_23130</name>
</gene>
<dbReference type="Proteomes" id="UP000830055">
    <property type="component" value="Chromosome"/>
</dbReference>
<accession>A0ABM7WAH1</accession>
<dbReference type="PANTHER" id="PTHR18640">
    <property type="entry name" value="SOLUTE CARRIER FAMILY 10 MEMBER 7"/>
    <property type="match status" value="1"/>
</dbReference>
<name>A0ABM7WAH1_9BACT</name>
<feature type="transmembrane region" description="Helical" evidence="1">
    <location>
        <begin position="64"/>
        <end position="84"/>
    </location>
</feature>
<dbReference type="PANTHER" id="PTHR18640:SF10">
    <property type="entry name" value="SODIUM_METABOLITE COTRANSPORTER BASS4, CHLOROPLASTIC-RELATED"/>
    <property type="match status" value="1"/>
</dbReference>
<keyword evidence="1" id="KW-0472">Membrane</keyword>
<evidence type="ECO:0008006" key="4">
    <source>
        <dbReference type="Google" id="ProtNLM"/>
    </source>
</evidence>
<dbReference type="RefSeq" id="WP_284151349.1">
    <property type="nucleotide sequence ID" value="NZ_AP025516.1"/>
</dbReference>
<feature type="transmembrane region" description="Helical" evidence="1">
    <location>
        <begin position="96"/>
        <end position="117"/>
    </location>
</feature>
<keyword evidence="3" id="KW-1185">Reference proteome</keyword>
<keyword evidence="1" id="KW-0812">Transmembrane</keyword>
<reference evidence="2 3" key="1">
    <citation type="submission" date="2022-01" db="EMBL/GenBank/DDBJ databases">
        <title>Desulfofustis limnae sp. nov., a novel mesophilic sulfate-reducing bacterium isolated from marsh soil.</title>
        <authorList>
            <person name="Watanabe M."/>
            <person name="Takahashi A."/>
            <person name="Kojima H."/>
            <person name="Fukui M."/>
        </authorList>
    </citation>
    <scope>NUCLEOTIDE SEQUENCE [LARGE SCALE GENOMIC DNA]</scope>
    <source>
        <strain evidence="2 3">PPLL</strain>
    </source>
</reference>
<feature type="transmembrane region" description="Helical" evidence="1">
    <location>
        <begin position="254"/>
        <end position="275"/>
    </location>
</feature>
<feature type="transmembrane region" description="Helical" evidence="1">
    <location>
        <begin position="287"/>
        <end position="308"/>
    </location>
</feature>
<feature type="transmembrane region" description="Helical" evidence="1">
    <location>
        <begin position="222"/>
        <end position="242"/>
    </location>
</feature>
<proteinExistence type="predicted"/>
<evidence type="ECO:0000313" key="2">
    <source>
        <dbReference type="EMBL" id="BDD87948.1"/>
    </source>
</evidence>
<feature type="transmembrane region" description="Helical" evidence="1">
    <location>
        <begin position="156"/>
        <end position="178"/>
    </location>
</feature>
<dbReference type="InterPro" id="IPR038770">
    <property type="entry name" value="Na+/solute_symporter_sf"/>
</dbReference>
<dbReference type="Gene3D" id="1.20.1530.20">
    <property type="match status" value="1"/>
</dbReference>